<gene>
    <name evidence="1" type="ORF">F383_12177</name>
</gene>
<accession>A0A0B0Q131</accession>
<proteinExistence type="predicted"/>
<keyword evidence="2" id="KW-1185">Reference proteome</keyword>
<dbReference type="Proteomes" id="UP000032142">
    <property type="component" value="Unassembled WGS sequence"/>
</dbReference>
<evidence type="ECO:0000313" key="2">
    <source>
        <dbReference type="Proteomes" id="UP000032142"/>
    </source>
</evidence>
<organism evidence="1 2">
    <name type="scientific">Gossypium arboreum</name>
    <name type="common">Tree cotton</name>
    <name type="synonym">Gossypium nanking</name>
    <dbReference type="NCBI Taxonomy" id="29729"/>
    <lineage>
        <taxon>Eukaryota</taxon>
        <taxon>Viridiplantae</taxon>
        <taxon>Streptophyta</taxon>
        <taxon>Embryophyta</taxon>
        <taxon>Tracheophyta</taxon>
        <taxon>Spermatophyta</taxon>
        <taxon>Magnoliopsida</taxon>
        <taxon>eudicotyledons</taxon>
        <taxon>Gunneridae</taxon>
        <taxon>Pentapetalae</taxon>
        <taxon>rosids</taxon>
        <taxon>malvids</taxon>
        <taxon>Malvales</taxon>
        <taxon>Malvaceae</taxon>
        <taxon>Malvoideae</taxon>
        <taxon>Gossypium</taxon>
    </lineage>
</organism>
<dbReference type="EMBL" id="KN457665">
    <property type="protein sequence ID" value="KHG30529.1"/>
    <property type="molecule type" value="Genomic_DNA"/>
</dbReference>
<sequence>MMDLVVLNRQSLEYPFFLTHSTHSYKISSISFSLYFYP</sequence>
<dbReference type="AlphaFoldDB" id="A0A0B0Q131"/>
<reference evidence="2" key="1">
    <citation type="submission" date="2014-09" db="EMBL/GenBank/DDBJ databases">
        <authorList>
            <person name="Mudge J."/>
            <person name="Ramaraj T."/>
            <person name="Lindquist I.E."/>
            <person name="Bharti A.K."/>
            <person name="Sundararajan A."/>
            <person name="Cameron C.T."/>
            <person name="Woodward J.E."/>
            <person name="May G.D."/>
            <person name="Brubaker C."/>
            <person name="Broadhvest J."/>
            <person name="Wilkins T.A."/>
        </authorList>
    </citation>
    <scope>NUCLEOTIDE SEQUENCE</scope>
    <source>
        <strain evidence="2">cv. AKA8401</strain>
    </source>
</reference>
<protein>
    <submittedName>
        <fullName evidence="1">Uncharacterized protein</fullName>
    </submittedName>
</protein>
<name>A0A0B0Q131_GOSAR</name>
<evidence type="ECO:0000313" key="1">
    <source>
        <dbReference type="EMBL" id="KHG30529.1"/>
    </source>
</evidence>